<organism evidence="4 5">
    <name type="scientific">Micromonospora humi</name>
    <dbReference type="NCBI Taxonomy" id="745366"/>
    <lineage>
        <taxon>Bacteria</taxon>
        <taxon>Bacillati</taxon>
        <taxon>Actinomycetota</taxon>
        <taxon>Actinomycetes</taxon>
        <taxon>Micromonosporales</taxon>
        <taxon>Micromonosporaceae</taxon>
        <taxon>Micromonospora</taxon>
    </lineage>
</organism>
<evidence type="ECO:0000259" key="3">
    <source>
        <dbReference type="Pfam" id="PF00248"/>
    </source>
</evidence>
<evidence type="ECO:0000256" key="2">
    <source>
        <dbReference type="SAM" id="MobiDB-lite"/>
    </source>
</evidence>
<feature type="domain" description="NADP-dependent oxidoreductase" evidence="3">
    <location>
        <begin position="43"/>
        <end position="340"/>
    </location>
</feature>
<evidence type="ECO:0000313" key="5">
    <source>
        <dbReference type="Proteomes" id="UP000199360"/>
    </source>
</evidence>
<dbReference type="GO" id="GO:0016491">
    <property type="term" value="F:oxidoreductase activity"/>
    <property type="evidence" value="ECO:0007669"/>
    <property type="project" value="UniProtKB-KW"/>
</dbReference>
<dbReference type="InterPro" id="IPR023210">
    <property type="entry name" value="NADP_OxRdtase_dom"/>
</dbReference>
<proteinExistence type="predicted"/>
<dbReference type="GO" id="GO:0005829">
    <property type="term" value="C:cytosol"/>
    <property type="evidence" value="ECO:0007669"/>
    <property type="project" value="TreeGrafter"/>
</dbReference>
<keyword evidence="1" id="KW-0560">Oxidoreductase</keyword>
<protein>
    <submittedName>
        <fullName evidence="4">Predicted oxidoreductase</fullName>
    </submittedName>
</protein>
<dbReference type="PANTHER" id="PTHR43364">
    <property type="entry name" value="NADH-SPECIFIC METHYLGLYOXAL REDUCTASE-RELATED"/>
    <property type="match status" value="1"/>
</dbReference>
<keyword evidence="5" id="KW-1185">Reference proteome</keyword>
<feature type="compositionally biased region" description="Acidic residues" evidence="2">
    <location>
        <begin position="330"/>
        <end position="341"/>
    </location>
</feature>
<evidence type="ECO:0000313" key="4">
    <source>
        <dbReference type="EMBL" id="SCG66917.1"/>
    </source>
</evidence>
<dbReference type="EMBL" id="FMDM01000009">
    <property type="protein sequence ID" value="SCG66917.1"/>
    <property type="molecule type" value="Genomic_DNA"/>
</dbReference>
<dbReference type="STRING" id="745366.GA0070213_109197"/>
<dbReference type="SUPFAM" id="SSF51430">
    <property type="entry name" value="NAD(P)-linked oxidoreductase"/>
    <property type="match status" value="1"/>
</dbReference>
<dbReference type="FunFam" id="3.20.20.100:FF:000004">
    <property type="entry name" value="Oxidoreductase, aldo/keto reductase"/>
    <property type="match status" value="1"/>
</dbReference>
<dbReference type="InterPro" id="IPR050523">
    <property type="entry name" value="AKR_Detox_Biosynth"/>
</dbReference>
<gene>
    <name evidence="4" type="ORF">GA0070213_109197</name>
</gene>
<feature type="region of interest" description="Disordered" evidence="2">
    <location>
        <begin position="322"/>
        <end position="341"/>
    </location>
</feature>
<sequence length="341" mass="36516">MVPVPVPVPALAGWVRGDRHRVDSVSEMTYRRLGDSGLVVSVVGIGCNNFGRKLDLDGTRAVVDAALDAGINFFDTADIYGEPQGGSEELLGQALKGRRDDVVVATKFGMDMHGANGPDHGARGARRYIARAVEASLRRLGTDHIDLYQMHEPDPGTPIDETLAALDDLVTAGKVRYLGNSNFAGWQIADADWTASSQGRSRFISAQNHYSLLERGVEDEVIPACERFGLGMLPFFPLANGLLTGKYKRGQQPPEGSRLAGGGRYAERLAAARWDTIEAIETYAAERGVSMLQVAIGGLAARPAVTSVIAGATTPEQVRANAEAGTWQPTDEDQDTLDALL</sequence>
<name>A0A1C5J8N3_9ACTN</name>
<dbReference type="PANTHER" id="PTHR43364:SF4">
    <property type="entry name" value="NAD(P)-LINKED OXIDOREDUCTASE SUPERFAMILY PROTEIN"/>
    <property type="match status" value="1"/>
</dbReference>
<reference evidence="5" key="1">
    <citation type="submission" date="2016-06" db="EMBL/GenBank/DDBJ databases">
        <authorList>
            <person name="Varghese N."/>
            <person name="Submissions Spin"/>
        </authorList>
    </citation>
    <scope>NUCLEOTIDE SEQUENCE [LARGE SCALE GENOMIC DNA]</scope>
    <source>
        <strain evidence="5">DSM 45647</strain>
    </source>
</reference>
<dbReference type="Gene3D" id="3.20.20.100">
    <property type="entry name" value="NADP-dependent oxidoreductase domain"/>
    <property type="match status" value="1"/>
</dbReference>
<dbReference type="Pfam" id="PF00248">
    <property type="entry name" value="Aldo_ket_red"/>
    <property type="match status" value="1"/>
</dbReference>
<accession>A0A1C5J8N3</accession>
<evidence type="ECO:0000256" key="1">
    <source>
        <dbReference type="ARBA" id="ARBA00023002"/>
    </source>
</evidence>
<dbReference type="InterPro" id="IPR036812">
    <property type="entry name" value="NAD(P)_OxRdtase_dom_sf"/>
</dbReference>
<dbReference type="AlphaFoldDB" id="A0A1C5J8N3"/>
<dbReference type="Proteomes" id="UP000199360">
    <property type="component" value="Unassembled WGS sequence"/>
</dbReference>